<feature type="compositionally biased region" description="Polar residues" evidence="1">
    <location>
        <begin position="1"/>
        <end position="12"/>
    </location>
</feature>
<feature type="transmembrane region" description="Helical" evidence="2">
    <location>
        <begin position="126"/>
        <end position="149"/>
    </location>
</feature>
<dbReference type="AlphaFoldDB" id="A0AAN9JMY4"/>
<sequence>MNDNQGGSQNVDVENIGLGNDNQGNEDEDHDAERVDGKRKEETIREVIGALPLLPPPDRTTVARTAPPVGLLCDEHYLRPRTRPLMWPPTSRSGPDRLTVAFPAGFQDPAAVHASCLPPVSVLSHFPFFFSLSPLYFCCLPPLFLLLALSFL</sequence>
<keyword evidence="2" id="KW-0472">Membrane</keyword>
<evidence type="ECO:0000313" key="4">
    <source>
        <dbReference type="Proteomes" id="UP001359559"/>
    </source>
</evidence>
<keyword evidence="2" id="KW-1133">Transmembrane helix</keyword>
<name>A0AAN9JMY4_CLITE</name>
<keyword evidence="4" id="KW-1185">Reference proteome</keyword>
<protein>
    <submittedName>
        <fullName evidence="3">Uncharacterized protein</fullName>
    </submittedName>
</protein>
<gene>
    <name evidence="3" type="ORF">RJT34_11985</name>
</gene>
<reference evidence="3 4" key="1">
    <citation type="submission" date="2024-01" db="EMBL/GenBank/DDBJ databases">
        <title>The genomes of 5 underutilized Papilionoideae crops provide insights into root nodulation and disease resistance.</title>
        <authorList>
            <person name="Yuan L."/>
        </authorList>
    </citation>
    <scope>NUCLEOTIDE SEQUENCE [LARGE SCALE GENOMIC DNA]</scope>
    <source>
        <strain evidence="3">LY-2023</strain>
        <tissue evidence="3">Leaf</tissue>
    </source>
</reference>
<accession>A0AAN9JMY4</accession>
<dbReference type="EMBL" id="JAYKXN010000003">
    <property type="protein sequence ID" value="KAK7301124.1"/>
    <property type="molecule type" value="Genomic_DNA"/>
</dbReference>
<comment type="caution">
    <text evidence="3">The sequence shown here is derived from an EMBL/GenBank/DDBJ whole genome shotgun (WGS) entry which is preliminary data.</text>
</comment>
<feature type="compositionally biased region" description="Basic and acidic residues" evidence="1">
    <location>
        <begin position="31"/>
        <end position="41"/>
    </location>
</feature>
<organism evidence="3 4">
    <name type="scientific">Clitoria ternatea</name>
    <name type="common">Butterfly pea</name>
    <dbReference type="NCBI Taxonomy" id="43366"/>
    <lineage>
        <taxon>Eukaryota</taxon>
        <taxon>Viridiplantae</taxon>
        <taxon>Streptophyta</taxon>
        <taxon>Embryophyta</taxon>
        <taxon>Tracheophyta</taxon>
        <taxon>Spermatophyta</taxon>
        <taxon>Magnoliopsida</taxon>
        <taxon>eudicotyledons</taxon>
        <taxon>Gunneridae</taxon>
        <taxon>Pentapetalae</taxon>
        <taxon>rosids</taxon>
        <taxon>fabids</taxon>
        <taxon>Fabales</taxon>
        <taxon>Fabaceae</taxon>
        <taxon>Papilionoideae</taxon>
        <taxon>50 kb inversion clade</taxon>
        <taxon>NPAAA clade</taxon>
        <taxon>indigoferoid/millettioid clade</taxon>
        <taxon>Phaseoleae</taxon>
        <taxon>Clitoria</taxon>
    </lineage>
</organism>
<keyword evidence="2" id="KW-0812">Transmembrane</keyword>
<evidence type="ECO:0000313" key="3">
    <source>
        <dbReference type="EMBL" id="KAK7301124.1"/>
    </source>
</evidence>
<proteinExistence type="predicted"/>
<evidence type="ECO:0000256" key="1">
    <source>
        <dbReference type="SAM" id="MobiDB-lite"/>
    </source>
</evidence>
<feature type="region of interest" description="Disordered" evidence="1">
    <location>
        <begin position="1"/>
        <end position="41"/>
    </location>
</feature>
<dbReference type="Proteomes" id="UP001359559">
    <property type="component" value="Unassembled WGS sequence"/>
</dbReference>
<evidence type="ECO:0000256" key="2">
    <source>
        <dbReference type="SAM" id="Phobius"/>
    </source>
</evidence>